<feature type="compositionally biased region" description="Low complexity" evidence="1">
    <location>
        <begin position="46"/>
        <end position="60"/>
    </location>
</feature>
<gene>
    <name evidence="2" type="ORF">NDU88_006818</name>
</gene>
<organism evidence="2 3">
    <name type="scientific">Pleurodeles waltl</name>
    <name type="common">Iberian ribbed newt</name>
    <dbReference type="NCBI Taxonomy" id="8319"/>
    <lineage>
        <taxon>Eukaryota</taxon>
        <taxon>Metazoa</taxon>
        <taxon>Chordata</taxon>
        <taxon>Craniata</taxon>
        <taxon>Vertebrata</taxon>
        <taxon>Euteleostomi</taxon>
        <taxon>Amphibia</taxon>
        <taxon>Batrachia</taxon>
        <taxon>Caudata</taxon>
        <taxon>Salamandroidea</taxon>
        <taxon>Salamandridae</taxon>
        <taxon>Pleurodelinae</taxon>
        <taxon>Pleurodeles</taxon>
    </lineage>
</organism>
<name>A0AAV7QIU5_PLEWA</name>
<feature type="region of interest" description="Disordered" evidence="1">
    <location>
        <begin position="1"/>
        <end position="67"/>
    </location>
</feature>
<comment type="caution">
    <text evidence="2">The sequence shown here is derived from an EMBL/GenBank/DDBJ whole genome shotgun (WGS) entry which is preliminary data.</text>
</comment>
<evidence type="ECO:0000313" key="3">
    <source>
        <dbReference type="Proteomes" id="UP001066276"/>
    </source>
</evidence>
<dbReference type="Proteomes" id="UP001066276">
    <property type="component" value="Chromosome 6"/>
</dbReference>
<proteinExistence type="predicted"/>
<reference evidence="2" key="1">
    <citation type="journal article" date="2022" name="bioRxiv">
        <title>Sequencing and chromosome-scale assembly of the giantPleurodeles waltlgenome.</title>
        <authorList>
            <person name="Brown T."/>
            <person name="Elewa A."/>
            <person name="Iarovenko S."/>
            <person name="Subramanian E."/>
            <person name="Araus A.J."/>
            <person name="Petzold A."/>
            <person name="Susuki M."/>
            <person name="Suzuki K.-i.T."/>
            <person name="Hayashi T."/>
            <person name="Toyoda A."/>
            <person name="Oliveira C."/>
            <person name="Osipova E."/>
            <person name="Leigh N.D."/>
            <person name="Simon A."/>
            <person name="Yun M.H."/>
        </authorList>
    </citation>
    <scope>NUCLEOTIDE SEQUENCE</scope>
    <source>
        <strain evidence="2">20211129_DDA</strain>
        <tissue evidence="2">Liver</tissue>
    </source>
</reference>
<keyword evidence="3" id="KW-1185">Reference proteome</keyword>
<dbReference type="AlphaFoldDB" id="A0AAV7QIU5"/>
<dbReference type="EMBL" id="JANPWB010000010">
    <property type="protein sequence ID" value="KAJ1140466.1"/>
    <property type="molecule type" value="Genomic_DNA"/>
</dbReference>
<evidence type="ECO:0000313" key="2">
    <source>
        <dbReference type="EMBL" id="KAJ1140466.1"/>
    </source>
</evidence>
<protein>
    <submittedName>
        <fullName evidence="2">Uncharacterized protein</fullName>
    </submittedName>
</protein>
<sequence length="108" mass="11673">MRVVPAQEWIGVGRPPGLFRAERQRGERGPGSRTGPAGEERDIISGPPGARTAGGHTGRAPGEEEDQPRLEALDEPLWECGGRLHGPLVQCPHLGIKVYLAEVLHERS</sequence>
<feature type="compositionally biased region" description="Basic and acidic residues" evidence="1">
    <location>
        <begin position="20"/>
        <end position="30"/>
    </location>
</feature>
<accession>A0AAV7QIU5</accession>
<evidence type="ECO:0000256" key="1">
    <source>
        <dbReference type="SAM" id="MobiDB-lite"/>
    </source>
</evidence>